<evidence type="ECO:0000313" key="2">
    <source>
        <dbReference type="Proteomes" id="UP000279275"/>
    </source>
</evidence>
<evidence type="ECO:0000313" key="1">
    <source>
        <dbReference type="EMBL" id="RMI35721.1"/>
    </source>
</evidence>
<name>A0A3M2LDW6_9NOCA</name>
<dbReference type="EMBL" id="RFFH01000001">
    <property type="protein sequence ID" value="RMI35721.1"/>
    <property type="molecule type" value="Genomic_DNA"/>
</dbReference>
<dbReference type="AlphaFoldDB" id="A0A3M2LDW6"/>
<protein>
    <submittedName>
        <fullName evidence="1">Uncharacterized protein</fullName>
    </submittedName>
</protein>
<accession>A0A3M2LDW6</accession>
<gene>
    <name evidence="1" type="ORF">EBN03_01140</name>
</gene>
<keyword evidence="2" id="KW-1185">Reference proteome</keyword>
<organism evidence="1 2">
    <name type="scientific">Nocardia stercoris</name>
    <dbReference type="NCBI Taxonomy" id="2483361"/>
    <lineage>
        <taxon>Bacteria</taxon>
        <taxon>Bacillati</taxon>
        <taxon>Actinomycetota</taxon>
        <taxon>Actinomycetes</taxon>
        <taxon>Mycobacteriales</taxon>
        <taxon>Nocardiaceae</taxon>
        <taxon>Nocardia</taxon>
    </lineage>
</organism>
<comment type="caution">
    <text evidence="1">The sequence shown here is derived from an EMBL/GenBank/DDBJ whole genome shotgun (WGS) entry which is preliminary data.</text>
</comment>
<dbReference type="Proteomes" id="UP000279275">
    <property type="component" value="Unassembled WGS sequence"/>
</dbReference>
<sequence>MHAQRYPRAVCDDCRARTTDRAGRRITGYNTSFSGGMIAYYTDTLGEPNDPAAREECVEVTRTGLCFIDGVAATMREARFGGIVVQLGDPESPAGPTR</sequence>
<reference evidence="1 2" key="1">
    <citation type="submission" date="2018-10" db="EMBL/GenBank/DDBJ databases">
        <title>Isolation from cow dung.</title>
        <authorList>
            <person name="Ling L."/>
        </authorList>
    </citation>
    <scope>NUCLEOTIDE SEQUENCE [LARGE SCALE GENOMIC DNA]</scope>
    <source>
        <strain evidence="1 2">NEAU-LL90</strain>
    </source>
</reference>
<proteinExistence type="predicted"/>
<dbReference type="OrthoDB" id="839391at2"/>